<evidence type="ECO:0000259" key="2">
    <source>
        <dbReference type="Pfam" id="PF09084"/>
    </source>
</evidence>
<feature type="domain" description="SsuA/THI5-like" evidence="2">
    <location>
        <begin position="89"/>
        <end position="305"/>
    </location>
</feature>
<sequence length="368" mass="40085">MNLAFSATPQVFMSNPNHFADEKRDETTMHRQRRNGISAIASLIILLLTTTIILSSCGKDSESATAVGAEASKEPDVIRLPTPTNLTGISIYYVAEELGYVKEAGLKFDYVGAVEAGQLVASVVAGKIDVGGGHINRTIAGISAGAKIKAVVAQTETTEEVPHMSFVTTKDSPIKSAADIVGKKVGIPAFGGCNEYTPYAYLLKNGIQEPKGKFEIVTAPEIKLEQALLQGDVDIIGLHENPSTIIKRGNLRVVLTDYDIWGDEGGATPLYFSTKFIKEKPDVVRRFVEVISKTNDYVDANPDKAIEITAKRGDIEPGKIRANHFAPHGEIKKETVQTWIDLLSHFKEIKPGIKPEDIYTNEFNDTLK</sequence>
<accession>A0A089LUF1</accession>
<dbReference type="Proteomes" id="UP000029507">
    <property type="component" value="Chromosome"/>
</dbReference>
<dbReference type="KEGG" id="pste:PSTEL_06685"/>
<dbReference type="STRING" id="169760.PSTEL_06685"/>
<protein>
    <recommendedName>
        <fullName evidence="2">SsuA/THI5-like domain-containing protein</fullName>
    </recommendedName>
</protein>
<dbReference type="Gene3D" id="3.40.190.10">
    <property type="entry name" value="Periplasmic binding protein-like II"/>
    <property type="match status" value="2"/>
</dbReference>
<dbReference type="AlphaFoldDB" id="A0A089LUF1"/>
<dbReference type="Pfam" id="PF09084">
    <property type="entry name" value="NMT1"/>
    <property type="match status" value="1"/>
</dbReference>
<evidence type="ECO:0000313" key="4">
    <source>
        <dbReference type="Proteomes" id="UP000029507"/>
    </source>
</evidence>
<keyword evidence="1" id="KW-0812">Transmembrane</keyword>
<feature type="transmembrane region" description="Helical" evidence="1">
    <location>
        <begin position="36"/>
        <end position="54"/>
    </location>
</feature>
<dbReference type="EMBL" id="CP009286">
    <property type="protein sequence ID" value="AIQ62838.1"/>
    <property type="molecule type" value="Genomic_DNA"/>
</dbReference>
<dbReference type="InterPro" id="IPR015168">
    <property type="entry name" value="SsuA/THI5"/>
</dbReference>
<keyword evidence="1" id="KW-0472">Membrane</keyword>
<keyword evidence="1" id="KW-1133">Transmembrane helix</keyword>
<evidence type="ECO:0000256" key="1">
    <source>
        <dbReference type="SAM" id="Phobius"/>
    </source>
</evidence>
<keyword evidence="4" id="KW-1185">Reference proteome</keyword>
<evidence type="ECO:0000313" key="3">
    <source>
        <dbReference type="EMBL" id="AIQ62838.1"/>
    </source>
</evidence>
<dbReference type="SUPFAM" id="SSF53850">
    <property type="entry name" value="Periplasmic binding protein-like II"/>
    <property type="match status" value="1"/>
</dbReference>
<proteinExistence type="predicted"/>
<organism evidence="3 4">
    <name type="scientific">Paenibacillus stellifer</name>
    <dbReference type="NCBI Taxonomy" id="169760"/>
    <lineage>
        <taxon>Bacteria</taxon>
        <taxon>Bacillati</taxon>
        <taxon>Bacillota</taxon>
        <taxon>Bacilli</taxon>
        <taxon>Bacillales</taxon>
        <taxon>Paenibacillaceae</taxon>
        <taxon>Paenibacillus</taxon>
    </lineage>
</organism>
<dbReference type="HOGENOM" id="CLU_028871_5_0_9"/>
<gene>
    <name evidence="3" type="ORF">PSTEL_06685</name>
</gene>
<name>A0A089LUF1_9BACL</name>
<reference evidence="3 4" key="1">
    <citation type="submission" date="2014-08" db="EMBL/GenBank/DDBJ databases">
        <title>Comparative genomics of the Paenibacillus odorifer group.</title>
        <authorList>
            <person name="den Bakker H.C."/>
            <person name="Tsai Y.-C."/>
            <person name="Martin N."/>
            <person name="Korlach J."/>
            <person name="Wiedmann M."/>
        </authorList>
    </citation>
    <scope>NUCLEOTIDE SEQUENCE [LARGE SCALE GENOMIC DNA]</scope>
    <source>
        <strain evidence="3 4">DSM 14472</strain>
    </source>
</reference>
<dbReference type="PANTHER" id="PTHR30024">
    <property type="entry name" value="ALIPHATIC SULFONATES-BINDING PROTEIN-RELATED"/>
    <property type="match status" value="1"/>
</dbReference>